<accession>A0ABN7N502</accession>
<name>A0ABN7N502_9BURK</name>
<sequence length="74" mass="7682">MQNMKAGAAAILVACCAPVVHAQTPQPKVIHNLPVSEAALVQENTGSGRVTGVLTNTSGRQLQSVVVQFSLLDD</sequence>
<dbReference type="Proteomes" id="UP000674425">
    <property type="component" value="Unassembled WGS sequence"/>
</dbReference>
<proteinExistence type="predicted"/>
<feature type="signal peptide" evidence="1">
    <location>
        <begin position="1"/>
        <end position="22"/>
    </location>
</feature>
<keyword evidence="1" id="KW-0732">Signal</keyword>
<dbReference type="EMBL" id="CAJNAU010000105">
    <property type="protein sequence ID" value="CAE6843817.1"/>
    <property type="molecule type" value="Genomic_DNA"/>
</dbReference>
<dbReference type="NCBIfam" id="NF038353">
    <property type="entry name" value="FxLYD_dom"/>
    <property type="match status" value="1"/>
</dbReference>
<dbReference type="InterPro" id="IPR047676">
    <property type="entry name" value="FxLYD_dom"/>
</dbReference>
<gene>
    <name evidence="2" type="ORF">R69658_06846</name>
</gene>
<keyword evidence="3" id="KW-1185">Reference proteome</keyword>
<evidence type="ECO:0000313" key="2">
    <source>
        <dbReference type="EMBL" id="CAE6843817.1"/>
    </source>
</evidence>
<comment type="caution">
    <text evidence="2">The sequence shown here is derived from an EMBL/GenBank/DDBJ whole genome shotgun (WGS) entry which is preliminary data.</text>
</comment>
<feature type="chain" id="PRO_5046104673" evidence="1">
    <location>
        <begin position="23"/>
        <end position="74"/>
    </location>
</feature>
<evidence type="ECO:0000313" key="3">
    <source>
        <dbReference type="Proteomes" id="UP000674425"/>
    </source>
</evidence>
<evidence type="ECO:0000256" key="1">
    <source>
        <dbReference type="SAM" id="SignalP"/>
    </source>
</evidence>
<protein>
    <submittedName>
        <fullName evidence="2">Uncharacterized protein</fullName>
    </submittedName>
</protein>
<organism evidence="2 3">
    <name type="scientific">Paraburkholderia aspalathi</name>
    <dbReference type="NCBI Taxonomy" id="1324617"/>
    <lineage>
        <taxon>Bacteria</taxon>
        <taxon>Pseudomonadati</taxon>
        <taxon>Pseudomonadota</taxon>
        <taxon>Betaproteobacteria</taxon>
        <taxon>Burkholderiales</taxon>
        <taxon>Burkholderiaceae</taxon>
        <taxon>Paraburkholderia</taxon>
    </lineage>
</organism>
<reference evidence="2 3" key="1">
    <citation type="submission" date="2021-02" db="EMBL/GenBank/DDBJ databases">
        <authorList>
            <person name="Vanwijnsberghe S."/>
        </authorList>
    </citation>
    <scope>NUCLEOTIDE SEQUENCE [LARGE SCALE GENOMIC DNA]</scope>
    <source>
        <strain evidence="2 3">R-69658</strain>
    </source>
</reference>